<feature type="region of interest" description="Disordered" evidence="1">
    <location>
        <begin position="1"/>
        <end position="42"/>
    </location>
</feature>
<dbReference type="Proteomes" id="UP000250321">
    <property type="component" value="Unassembled WGS sequence"/>
</dbReference>
<reference evidence="2 3" key="1">
    <citation type="submission" date="2018-02" db="EMBL/GenBank/DDBJ databases">
        <title>Draft genome of wild Prunus yedoensis var. nudiflora.</title>
        <authorList>
            <person name="Baek S."/>
            <person name="Kim J.-H."/>
            <person name="Choi K."/>
            <person name="Kim G.-B."/>
            <person name="Cho A."/>
            <person name="Jang H."/>
            <person name="Shin C.-H."/>
            <person name="Yu H.-J."/>
            <person name="Mun J.-H."/>
        </authorList>
    </citation>
    <scope>NUCLEOTIDE SEQUENCE [LARGE SCALE GENOMIC DNA]</scope>
    <source>
        <strain evidence="3">cv. Jeju island</strain>
        <tissue evidence="2">Leaf</tissue>
    </source>
</reference>
<keyword evidence="3" id="KW-1185">Reference proteome</keyword>
<dbReference type="EMBL" id="PJQY01000373">
    <property type="protein sequence ID" value="PQQ12014.1"/>
    <property type="molecule type" value="Genomic_DNA"/>
</dbReference>
<organism evidence="2 3">
    <name type="scientific">Prunus yedoensis var. nudiflora</name>
    <dbReference type="NCBI Taxonomy" id="2094558"/>
    <lineage>
        <taxon>Eukaryota</taxon>
        <taxon>Viridiplantae</taxon>
        <taxon>Streptophyta</taxon>
        <taxon>Embryophyta</taxon>
        <taxon>Tracheophyta</taxon>
        <taxon>Spermatophyta</taxon>
        <taxon>Magnoliopsida</taxon>
        <taxon>eudicotyledons</taxon>
        <taxon>Gunneridae</taxon>
        <taxon>Pentapetalae</taxon>
        <taxon>rosids</taxon>
        <taxon>fabids</taxon>
        <taxon>Rosales</taxon>
        <taxon>Rosaceae</taxon>
        <taxon>Amygdaloideae</taxon>
        <taxon>Amygdaleae</taxon>
        <taxon>Prunus</taxon>
    </lineage>
</organism>
<gene>
    <name evidence="2" type="ORF">Pyn_39177</name>
</gene>
<protein>
    <submittedName>
        <fullName evidence="2">Uncharacterized protein</fullName>
    </submittedName>
</protein>
<feature type="compositionally biased region" description="Basic and acidic residues" evidence="1">
    <location>
        <begin position="1"/>
        <end position="10"/>
    </location>
</feature>
<evidence type="ECO:0000313" key="2">
    <source>
        <dbReference type="EMBL" id="PQQ12014.1"/>
    </source>
</evidence>
<feature type="compositionally biased region" description="Basic residues" evidence="1">
    <location>
        <begin position="11"/>
        <end position="21"/>
    </location>
</feature>
<accession>A0A314Z3F6</accession>
<evidence type="ECO:0000256" key="1">
    <source>
        <dbReference type="SAM" id="MobiDB-lite"/>
    </source>
</evidence>
<dbReference type="AlphaFoldDB" id="A0A314Z3F6"/>
<comment type="caution">
    <text evidence="2">The sequence shown here is derived from an EMBL/GenBank/DDBJ whole genome shotgun (WGS) entry which is preliminary data.</text>
</comment>
<name>A0A314Z3F6_PRUYE</name>
<sequence>MHRVGPADHRRFSKRQGGRMFRRSERGTGEIEVQVAEREPPRSLLTAAPTVLFQN</sequence>
<proteinExistence type="predicted"/>
<feature type="compositionally biased region" description="Basic and acidic residues" evidence="1">
    <location>
        <begin position="22"/>
        <end position="41"/>
    </location>
</feature>
<evidence type="ECO:0000313" key="3">
    <source>
        <dbReference type="Proteomes" id="UP000250321"/>
    </source>
</evidence>